<dbReference type="PANTHER" id="PTHR23222:SF0">
    <property type="entry name" value="PROHIBITIN 1"/>
    <property type="match status" value="1"/>
</dbReference>
<feature type="coiled-coil region" evidence="1">
    <location>
        <begin position="148"/>
        <end position="232"/>
    </location>
</feature>
<comment type="caution">
    <text evidence="4">The sequence shown here is derived from an EMBL/GenBank/DDBJ whole genome shotgun (WGS) entry which is preliminary data.</text>
</comment>
<feature type="transmembrane region" description="Helical" evidence="2">
    <location>
        <begin position="22"/>
        <end position="43"/>
    </location>
</feature>
<dbReference type="CDD" id="cd03401">
    <property type="entry name" value="SPFH_prohibitin"/>
    <property type="match status" value="1"/>
</dbReference>
<accession>A0A2M8L8F3</accession>
<reference evidence="5" key="1">
    <citation type="submission" date="2017-09" db="EMBL/GenBank/DDBJ databases">
        <title>Depth-based differentiation of microbial function through sediment-hosted aquifers and enrichment of novel symbionts in the deep terrestrial subsurface.</title>
        <authorList>
            <person name="Probst A.J."/>
            <person name="Ladd B."/>
            <person name="Jarett J.K."/>
            <person name="Geller-Mcgrath D.E."/>
            <person name="Sieber C.M.K."/>
            <person name="Emerson J.B."/>
            <person name="Anantharaman K."/>
            <person name="Thomas B.C."/>
            <person name="Malmstrom R."/>
            <person name="Stieglmeier M."/>
            <person name="Klingl A."/>
            <person name="Woyke T."/>
            <person name="Ryan C.M."/>
            <person name="Banfield J.F."/>
        </authorList>
    </citation>
    <scope>NUCLEOTIDE SEQUENCE [LARGE SCALE GENOMIC DNA]</scope>
</reference>
<feature type="domain" description="Band 7" evidence="3">
    <location>
        <begin position="38"/>
        <end position="188"/>
    </location>
</feature>
<evidence type="ECO:0000313" key="5">
    <source>
        <dbReference type="Proteomes" id="UP000230603"/>
    </source>
</evidence>
<dbReference type="InterPro" id="IPR000163">
    <property type="entry name" value="Prohibitin"/>
</dbReference>
<dbReference type="PRINTS" id="PR00679">
    <property type="entry name" value="PROHIBITIN"/>
</dbReference>
<name>A0A2M8L8F3_9BACT</name>
<keyword evidence="1" id="KW-0175">Coiled coil</keyword>
<dbReference type="EMBL" id="PFEP01000035">
    <property type="protein sequence ID" value="PJE72886.1"/>
    <property type="molecule type" value="Genomic_DNA"/>
</dbReference>
<dbReference type="Gene3D" id="3.30.479.30">
    <property type="entry name" value="Band 7 domain"/>
    <property type="match status" value="1"/>
</dbReference>
<organism evidence="4 5">
    <name type="scientific">Candidatus Tagabacteria bacterium CG10_big_fil_rev_8_21_14_0_10_40_13</name>
    <dbReference type="NCBI Taxonomy" id="1975022"/>
    <lineage>
        <taxon>Bacteria</taxon>
        <taxon>Candidatus Tagaibacteriota</taxon>
    </lineage>
</organism>
<evidence type="ECO:0000313" key="4">
    <source>
        <dbReference type="EMBL" id="PJE72886.1"/>
    </source>
</evidence>
<protein>
    <submittedName>
        <fullName evidence="4">HflC protein</fullName>
    </submittedName>
</protein>
<dbReference type="GO" id="GO:0016020">
    <property type="term" value="C:membrane"/>
    <property type="evidence" value="ECO:0007669"/>
    <property type="project" value="InterPro"/>
</dbReference>
<dbReference type="InterPro" id="IPR001107">
    <property type="entry name" value="Band_7"/>
</dbReference>
<keyword evidence="2" id="KW-1133">Transmembrane helix</keyword>
<dbReference type="PANTHER" id="PTHR23222">
    <property type="entry name" value="PROHIBITIN"/>
    <property type="match status" value="1"/>
</dbReference>
<proteinExistence type="predicted"/>
<dbReference type="Proteomes" id="UP000230603">
    <property type="component" value="Unassembled WGS sequence"/>
</dbReference>
<dbReference type="Pfam" id="PF01145">
    <property type="entry name" value="Band_7"/>
    <property type="match status" value="1"/>
</dbReference>
<evidence type="ECO:0000256" key="1">
    <source>
        <dbReference type="SAM" id="Coils"/>
    </source>
</evidence>
<keyword evidence="2" id="KW-0472">Membrane</keyword>
<keyword evidence="2" id="KW-0812">Transmembrane</keyword>
<dbReference type="InterPro" id="IPR036013">
    <property type="entry name" value="Band_7/SPFH_dom_sf"/>
</dbReference>
<evidence type="ECO:0000256" key="2">
    <source>
        <dbReference type="SAM" id="Phobius"/>
    </source>
</evidence>
<sequence>MTTSNGVDQTNKEILEARIKRFVSSAVIGVIVVIIIFGSFGTVGAGERGVFLQFGAVKDKVFGEGLYFKIPLVQDVVKMDVKTQKDEVPASASSKDLQMVTSKIALNYHPAPDLVNKLWQEVGKNYNTRIIAPSIQEAVKATIAKFTAEELITKREEVKEQIKENLTNRLLENFIFSEAFNTAIEAKVTAEQLKLKAERDLERIRIEKEQKISEAEGKARAIQIEAQALMANAKVVELRWIEKWDGKVPTYWGQASPFIGLNR</sequence>
<evidence type="ECO:0000259" key="3">
    <source>
        <dbReference type="SMART" id="SM00244"/>
    </source>
</evidence>
<dbReference type="SMART" id="SM00244">
    <property type="entry name" value="PHB"/>
    <property type="match status" value="1"/>
</dbReference>
<gene>
    <name evidence="4" type="ORF">COV00_02865</name>
</gene>
<dbReference type="SUPFAM" id="SSF117892">
    <property type="entry name" value="Band 7/SPFH domain"/>
    <property type="match status" value="1"/>
</dbReference>
<dbReference type="AlphaFoldDB" id="A0A2M8L8F3"/>